<dbReference type="GO" id="GO:0016491">
    <property type="term" value="F:oxidoreductase activity"/>
    <property type="evidence" value="ECO:0007669"/>
    <property type="project" value="UniProtKB-KW"/>
</dbReference>
<dbReference type="InterPro" id="IPR037024">
    <property type="entry name" value="NiFe_Hase_small_N_sf"/>
</dbReference>
<dbReference type="PATRIC" id="fig|1632867.3.peg.863"/>
<dbReference type="PANTHER" id="PTHR42845:SF1">
    <property type="entry name" value="HYDROGENASE SMALL SUBUNIT"/>
    <property type="match status" value="1"/>
</dbReference>
<keyword evidence="6" id="KW-1185">Reference proteome</keyword>
<evidence type="ECO:0000256" key="2">
    <source>
        <dbReference type="ARBA" id="ARBA00023002"/>
    </source>
</evidence>
<keyword evidence="3" id="KW-0003">3Fe-4S</keyword>
<keyword evidence="3" id="KW-0479">Metal-binding</keyword>
<dbReference type="GO" id="GO:0051538">
    <property type="term" value="F:3 iron, 4 sulfur cluster binding"/>
    <property type="evidence" value="ECO:0007669"/>
    <property type="project" value="UniProtKB-KW"/>
</dbReference>
<evidence type="ECO:0000313" key="5">
    <source>
        <dbReference type="EMBL" id="KJV06192.1"/>
    </source>
</evidence>
<reference evidence="6" key="1">
    <citation type="submission" date="2015-03" db="EMBL/GenBank/DDBJ databases">
        <title>Draft genome sequence of a novel methanotroph (Sn10-6) isolated from flooded ricefield rhizosphere in India.</title>
        <authorList>
            <person name="Pandit P.S."/>
            <person name="Pore S.D."/>
            <person name="Arora P."/>
            <person name="Kapse N.G."/>
            <person name="Dhakephalkar P.K."/>
            <person name="Rahalkar M.C."/>
        </authorList>
    </citation>
    <scope>NUCLEOTIDE SEQUENCE [LARGE SCALE GENOMIC DNA]</scope>
    <source>
        <strain evidence="6">Sn10-6</strain>
    </source>
</reference>
<proteinExistence type="predicted"/>
<keyword evidence="3" id="KW-0408">Iron</keyword>
<evidence type="ECO:0000256" key="1">
    <source>
        <dbReference type="ARBA" id="ARBA00001927"/>
    </source>
</evidence>
<keyword evidence="2" id="KW-0560">Oxidoreductase</keyword>
<reference evidence="5 6" key="2">
    <citation type="journal article" date="2016" name="Microb. Ecol.">
        <title>Genome Characteristics of a Novel Type I Methanotroph (Sn10-6) Isolated from a Flooded Indian Rice Field.</title>
        <authorList>
            <person name="Rahalkar M.C."/>
            <person name="Pandit P.S."/>
            <person name="Dhakephalkar P.K."/>
            <person name="Pore S."/>
            <person name="Arora P."/>
            <person name="Kapse N."/>
        </authorList>
    </citation>
    <scope>NUCLEOTIDE SEQUENCE [LARGE SCALE GENOMIC DNA]</scope>
    <source>
        <strain evidence="5 6">Sn10-6</strain>
    </source>
</reference>
<dbReference type="InterPro" id="IPR006137">
    <property type="entry name" value="NADH_UbQ_OxRdtase-like_20kDa"/>
</dbReference>
<comment type="caution">
    <text evidence="5">The sequence shown here is derived from an EMBL/GenBank/DDBJ whole genome shotgun (WGS) entry which is preliminary data.</text>
</comment>
<dbReference type="Gene3D" id="3.40.50.700">
    <property type="entry name" value="NADH:ubiquinone oxidoreductase-like, 20kDa subunit"/>
    <property type="match status" value="1"/>
</dbReference>
<evidence type="ECO:0000313" key="6">
    <source>
        <dbReference type="Proteomes" id="UP000033684"/>
    </source>
</evidence>
<organism evidence="5 6">
    <name type="scientific">Methylocucumis oryzae</name>
    <dbReference type="NCBI Taxonomy" id="1632867"/>
    <lineage>
        <taxon>Bacteria</taxon>
        <taxon>Pseudomonadati</taxon>
        <taxon>Pseudomonadota</taxon>
        <taxon>Gammaproteobacteria</taxon>
        <taxon>Methylococcales</taxon>
        <taxon>Methylococcaceae</taxon>
        <taxon>Methylocucumis</taxon>
    </lineage>
</organism>
<dbReference type="EMBL" id="LAJX01000128">
    <property type="protein sequence ID" value="KJV06192.1"/>
    <property type="molecule type" value="Genomic_DNA"/>
</dbReference>
<evidence type="ECO:0000256" key="3">
    <source>
        <dbReference type="ARBA" id="ARBA00023291"/>
    </source>
</evidence>
<gene>
    <name evidence="5" type="ORF">VZ94_12945</name>
</gene>
<evidence type="ECO:0000259" key="4">
    <source>
        <dbReference type="Pfam" id="PF01058"/>
    </source>
</evidence>
<protein>
    <submittedName>
        <fullName evidence="5">NADP oxidoreductase</fullName>
    </submittedName>
</protein>
<accession>A0A0F3IHN6</accession>
<dbReference type="OrthoDB" id="9787729at2"/>
<dbReference type="InterPro" id="IPR051349">
    <property type="entry name" value="Hydrogenase_assoc-protein"/>
</dbReference>
<sequence length="180" mass="19920">MANKIKVATTSLAGCFGCHMSFLDIDERLVTLVEHVQFDRSPLTDIEHCSSDCDIGLIEGGVCNSENVHTLREFRKQCKILVAVGACAINGGLPAMRNFIPLEECLAEAYLHGIGVENAHVPNDEELPLLLDKVRPIHEVVKIDYFLPGCPPSADVFWKFLTDLLAGSQPKLDYELVHFD</sequence>
<comment type="cofactor">
    <cofactor evidence="1">
        <name>[3Fe-4S] cluster</name>
        <dbReference type="ChEBI" id="CHEBI:21137"/>
    </cofactor>
</comment>
<dbReference type="Pfam" id="PF01058">
    <property type="entry name" value="Oxidored_q6"/>
    <property type="match status" value="1"/>
</dbReference>
<feature type="domain" description="NADH:ubiquinone oxidoreductase-like 20kDa subunit" evidence="4">
    <location>
        <begin position="15"/>
        <end position="163"/>
    </location>
</feature>
<name>A0A0F3IHN6_9GAMM</name>
<dbReference type="SUPFAM" id="SSF56770">
    <property type="entry name" value="HydA/Nqo6-like"/>
    <property type="match status" value="1"/>
</dbReference>
<dbReference type="AlphaFoldDB" id="A0A0F3IHN6"/>
<keyword evidence="3" id="KW-0411">Iron-sulfur</keyword>
<dbReference type="RefSeq" id="WP_045779542.1">
    <property type="nucleotide sequence ID" value="NZ_LAJX01000128.1"/>
</dbReference>
<dbReference type="Proteomes" id="UP000033684">
    <property type="component" value="Unassembled WGS sequence"/>
</dbReference>
<dbReference type="PANTHER" id="PTHR42845">
    <property type="entry name" value="COENZYME F420-REDUCING HYDROGENASE, GAMMA SUBUNIT"/>
    <property type="match status" value="1"/>
</dbReference>